<dbReference type="AlphaFoldDB" id="A0A2T5J4C3"/>
<protein>
    <submittedName>
        <fullName evidence="1">Uncharacterized protein</fullName>
    </submittedName>
</protein>
<dbReference type="RefSeq" id="WP_146166623.1">
    <property type="nucleotide sequence ID" value="NZ_CP160205.1"/>
</dbReference>
<gene>
    <name evidence="1" type="ORF">C8P68_1155</name>
</gene>
<dbReference type="EMBL" id="QAOQ01000015">
    <property type="protein sequence ID" value="PTQ92009.1"/>
    <property type="molecule type" value="Genomic_DNA"/>
</dbReference>
<dbReference type="OrthoDB" id="1413206at2"/>
<keyword evidence="2" id="KW-1185">Reference proteome</keyword>
<accession>A0A2T5J4C3</accession>
<dbReference type="Proteomes" id="UP000244168">
    <property type="component" value="Unassembled WGS sequence"/>
</dbReference>
<comment type="caution">
    <text evidence="1">The sequence shown here is derived from an EMBL/GenBank/DDBJ whole genome shotgun (WGS) entry which is preliminary data.</text>
</comment>
<name>A0A2T5J4C3_9SPHI</name>
<proteinExistence type="predicted"/>
<sequence length="451" mass="53068">MRIYIDQSTIQALKREGGDELLQRILEDNQKNIYCFSEAHIHDLVRDRTDEKFKDMDLLEQIAGNHCFHWDERPKFDPWTPRQHHARFDWDFQLDILEKSPEMSLLTDYLQTIPLNFRDLADESRLPADMPPDYRELFAQTTTFYDFFQAFYGFSHGLSAEQKKFRAFLQYLHKHDYLKVIYTHFGIEGFDGKQITDPKLFLETYSAYIKKQLTQKDDYSLFLAMYYSLEFLGLVKGKVRKQQLMNLINDARHAFFGAFCDIIVSSDEDFLKKTAFIYKAMQVWATPMTTDEFAAWLAKQAPPEHHFQGLLNELNDLHQKKLLRHEQVGTTTYTCYALERVYFYYFDTVTIGMEGETAFFYYSREQVRLSNGVFFEELNRIIEFLTKEIGPDLYDQGKAAPEEVTEGHWPGRAWLLDGYAAELVLNDHGIHLTFNPVPQTNEESTVSNRDA</sequence>
<reference evidence="1 2" key="1">
    <citation type="submission" date="2018-04" db="EMBL/GenBank/DDBJ databases">
        <title>Genomic Encyclopedia of Archaeal and Bacterial Type Strains, Phase II (KMG-II): from individual species to whole genera.</title>
        <authorList>
            <person name="Goeker M."/>
        </authorList>
    </citation>
    <scope>NUCLEOTIDE SEQUENCE [LARGE SCALE GENOMIC DNA]</scope>
    <source>
        <strain evidence="1 2">DSM 26809</strain>
    </source>
</reference>
<evidence type="ECO:0000313" key="1">
    <source>
        <dbReference type="EMBL" id="PTQ92009.1"/>
    </source>
</evidence>
<organism evidence="1 2">
    <name type="scientific">Mucilaginibacter yixingensis</name>
    <dbReference type="NCBI Taxonomy" id="1295612"/>
    <lineage>
        <taxon>Bacteria</taxon>
        <taxon>Pseudomonadati</taxon>
        <taxon>Bacteroidota</taxon>
        <taxon>Sphingobacteriia</taxon>
        <taxon>Sphingobacteriales</taxon>
        <taxon>Sphingobacteriaceae</taxon>
        <taxon>Mucilaginibacter</taxon>
    </lineage>
</organism>
<evidence type="ECO:0000313" key="2">
    <source>
        <dbReference type="Proteomes" id="UP000244168"/>
    </source>
</evidence>